<dbReference type="GO" id="GO:0004150">
    <property type="term" value="F:dihydroneopterin aldolase activity"/>
    <property type="evidence" value="ECO:0007669"/>
    <property type="project" value="InterPro"/>
</dbReference>
<evidence type="ECO:0000313" key="4">
    <source>
        <dbReference type="Proteomes" id="UP000029964"/>
    </source>
</evidence>
<feature type="domain" description="Dihydroneopterin aldolase/epimerase" evidence="2">
    <location>
        <begin position="172"/>
        <end position="282"/>
    </location>
</feature>
<dbReference type="GO" id="GO:0046656">
    <property type="term" value="P:folic acid biosynthetic process"/>
    <property type="evidence" value="ECO:0007669"/>
    <property type="project" value="UniProtKB-KW"/>
</dbReference>
<dbReference type="SUPFAM" id="SSF55620">
    <property type="entry name" value="Tetrahydrobiopterin biosynthesis enzymes-like"/>
    <property type="match status" value="1"/>
</dbReference>
<keyword evidence="1" id="KW-0289">Folate biosynthesis</keyword>
<dbReference type="HOGENOM" id="CLU_062068_0_0_1"/>
<gene>
    <name evidence="3" type="ORF">ACRE_082300</name>
</gene>
<dbReference type="Gene3D" id="3.30.1130.10">
    <property type="match status" value="2"/>
</dbReference>
<dbReference type="AlphaFoldDB" id="A0A086SVD3"/>
<name>A0A086SVD3_HAPC1</name>
<proteinExistence type="predicted"/>
<accession>A0A086SVD3</accession>
<dbReference type="EMBL" id="JPKY01000148">
    <property type="protein sequence ID" value="KFH41065.1"/>
    <property type="molecule type" value="Genomic_DNA"/>
</dbReference>
<dbReference type="Pfam" id="PF02152">
    <property type="entry name" value="FolB"/>
    <property type="match status" value="1"/>
</dbReference>
<dbReference type="InterPro" id="IPR043133">
    <property type="entry name" value="GTP-CH-I_C/QueF"/>
</dbReference>
<evidence type="ECO:0000259" key="2">
    <source>
        <dbReference type="SMART" id="SM00905"/>
    </source>
</evidence>
<protein>
    <submittedName>
        <fullName evidence="3">Folic acid synthesis protein-like protein</fullName>
    </submittedName>
</protein>
<reference evidence="4" key="1">
    <citation type="journal article" date="2014" name="Genome Announc.">
        <title>Genome sequence and annotation of Acremonium chrysogenum, producer of the beta-lactam antibiotic cephalosporin C.</title>
        <authorList>
            <person name="Terfehr D."/>
            <person name="Dahlmann T.A."/>
            <person name="Specht T."/>
            <person name="Zadra I."/>
            <person name="Kuernsteiner H."/>
            <person name="Kueck U."/>
        </authorList>
    </citation>
    <scope>NUCLEOTIDE SEQUENCE [LARGE SCALE GENOMIC DNA]</scope>
    <source>
        <strain evidence="4">ATCC 11550 / CBS 779.69 / DSM 880 / IAM 14645 / JCM 23072 / IMI 49137</strain>
    </source>
</reference>
<dbReference type="InterPro" id="IPR006157">
    <property type="entry name" value="FolB_dom"/>
</dbReference>
<keyword evidence="4" id="KW-1185">Reference proteome</keyword>
<comment type="caution">
    <text evidence="3">The sequence shown here is derived from an EMBL/GenBank/DDBJ whole genome shotgun (WGS) entry which is preliminary data.</text>
</comment>
<sequence length="294" mass="31751">MSLKTNWETRAAAGEPPATVRVGNLTTTFTGPADAWGRPRRPQPLSISAEVAFSRRFSASSSGDAVEADTVHYGLLSKEIQRILADGVEGASLANMLDEVFRRLTGLTLFEEGESAAGTVGQPFLMASPVLYVGVEIRLPKASLLGDGVSIAGLALMPTDGMAAPRAKAVTLRFHNLRVPTLIGVNANEREAEQMVVANIEVDRWVDRTDGYSPLERVITKAMRDSSFETLEALATELCLKMDAYLRSKYPLPDKKGWRLRISLEKPIAVPLADAPCVQLSVDTCDLKAPPSAD</sequence>
<dbReference type="SMART" id="SM00905">
    <property type="entry name" value="FolB"/>
    <property type="match status" value="1"/>
</dbReference>
<dbReference type="OrthoDB" id="5425486at2759"/>
<organism evidence="3 4">
    <name type="scientific">Hapsidospora chrysogenum (strain ATCC 11550 / CBS 779.69 / DSM 880 / IAM 14645 / JCM 23072 / IMI 49137)</name>
    <name type="common">Acremonium chrysogenum</name>
    <dbReference type="NCBI Taxonomy" id="857340"/>
    <lineage>
        <taxon>Eukaryota</taxon>
        <taxon>Fungi</taxon>
        <taxon>Dikarya</taxon>
        <taxon>Ascomycota</taxon>
        <taxon>Pezizomycotina</taxon>
        <taxon>Sordariomycetes</taxon>
        <taxon>Hypocreomycetidae</taxon>
        <taxon>Hypocreales</taxon>
        <taxon>Bionectriaceae</taxon>
        <taxon>Hapsidospora</taxon>
    </lineage>
</organism>
<dbReference type="Proteomes" id="UP000029964">
    <property type="component" value="Unassembled WGS sequence"/>
</dbReference>
<evidence type="ECO:0000313" key="3">
    <source>
        <dbReference type="EMBL" id="KFH41065.1"/>
    </source>
</evidence>
<dbReference type="STRING" id="857340.A0A086SVD3"/>
<evidence type="ECO:0000256" key="1">
    <source>
        <dbReference type="ARBA" id="ARBA00022909"/>
    </source>
</evidence>